<dbReference type="EMBL" id="SJPV01000001">
    <property type="protein sequence ID" value="TWU42117.1"/>
    <property type="molecule type" value="Genomic_DNA"/>
</dbReference>
<dbReference type="Proteomes" id="UP000319143">
    <property type="component" value="Unassembled WGS sequence"/>
</dbReference>
<dbReference type="Gene3D" id="2.60.40.10">
    <property type="entry name" value="Immunoglobulins"/>
    <property type="match status" value="1"/>
</dbReference>
<dbReference type="AlphaFoldDB" id="A0A5C6E2B2"/>
<dbReference type="InterPro" id="IPR013783">
    <property type="entry name" value="Ig-like_fold"/>
</dbReference>
<dbReference type="Pfam" id="PF16586">
    <property type="entry name" value="DUF5060"/>
    <property type="match status" value="1"/>
</dbReference>
<evidence type="ECO:0000259" key="1">
    <source>
        <dbReference type="Pfam" id="PF16586"/>
    </source>
</evidence>
<reference evidence="2 3" key="1">
    <citation type="submission" date="2019-02" db="EMBL/GenBank/DDBJ databases">
        <title>Deep-cultivation of Planctomycetes and their phenomic and genomic characterization uncovers novel biology.</title>
        <authorList>
            <person name="Wiegand S."/>
            <person name="Jogler M."/>
            <person name="Boedeker C."/>
            <person name="Pinto D."/>
            <person name="Vollmers J."/>
            <person name="Rivas-Marin E."/>
            <person name="Kohn T."/>
            <person name="Peeters S.H."/>
            <person name="Heuer A."/>
            <person name="Rast P."/>
            <person name="Oberbeckmann S."/>
            <person name="Bunk B."/>
            <person name="Jeske O."/>
            <person name="Meyerdierks A."/>
            <person name="Storesund J.E."/>
            <person name="Kallscheuer N."/>
            <person name="Luecker S."/>
            <person name="Lage O.M."/>
            <person name="Pohl T."/>
            <person name="Merkel B.J."/>
            <person name="Hornburger P."/>
            <person name="Mueller R.-W."/>
            <person name="Bruemmer F."/>
            <person name="Labrenz M."/>
            <person name="Spormann A.M."/>
            <person name="Op Den Camp H."/>
            <person name="Overmann J."/>
            <person name="Amann R."/>
            <person name="Jetten M.S.M."/>
            <person name="Mascher T."/>
            <person name="Medema M.H."/>
            <person name="Devos D.P."/>
            <person name="Kaster A.-K."/>
            <person name="Ovreas L."/>
            <person name="Rohde M."/>
            <person name="Galperin M.Y."/>
            <person name="Jogler C."/>
        </authorList>
    </citation>
    <scope>NUCLEOTIDE SEQUENCE [LARGE SCALE GENOMIC DNA]</scope>
    <source>
        <strain evidence="2 3">Poly41</strain>
    </source>
</reference>
<name>A0A5C6E2B2_9BACT</name>
<dbReference type="OrthoDB" id="246387at2"/>
<organism evidence="2 3">
    <name type="scientific">Novipirellula artificiosorum</name>
    <dbReference type="NCBI Taxonomy" id="2528016"/>
    <lineage>
        <taxon>Bacteria</taxon>
        <taxon>Pseudomonadati</taxon>
        <taxon>Planctomycetota</taxon>
        <taxon>Planctomycetia</taxon>
        <taxon>Pirellulales</taxon>
        <taxon>Pirellulaceae</taxon>
        <taxon>Novipirellula</taxon>
    </lineage>
</organism>
<dbReference type="Gene3D" id="2.60.120.1620">
    <property type="match status" value="1"/>
</dbReference>
<comment type="caution">
    <text evidence="2">The sequence shown here is derived from an EMBL/GenBank/DDBJ whole genome shotgun (WGS) entry which is preliminary data.</text>
</comment>
<dbReference type="Gene3D" id="3.20.20.80">
    <property type="entry name" value="Glycosidases"/>
    <property type="match status" value="1"/>
</dbReference>
<accession>A0A5C6E2B2</accession>
<feature type="domain" description="DUF5060" evidence="1">
    <location>
        <begin position="38"/>
        <end position="120"/>
    </location>
</feature>
<proteinExistence type="predicted"/>
<evidence type="ECO:0000313" key="2">
    <source>
        <dbReference type="EMBL" id="TWU42117.1"/>
    </source>
</evidence>
<keyword evidence="3" id="KW-1185">Reference proteome</keyword>
<evidence type="ECO:0000313" key="3">
    <source>
        <dbReference type="Proteomes" id="UP000319143"/>
    </source>
</evidence>
<sequence>MYSTASKRVLGLIALVLIGSVVQPPDSIGAEATVSGKLAKWHKVTLTFTGPETDERATPNPFTDYRLDVAFTGPSGQKYVVPGFFAADGNAAISGADSGSQWQVHFSADESGPWSYQATFLQGAGVALADQPVGESGGFMDGVKGTFQIGPADGPGNGLYSKGRLQYVGERYQRFAETGEIFLKVGADAPENLLAYDDFDATPNVGKRRKSWSPHLKDYNTDADGLLWGPNRDKGKGLLGAINYLSGKGMNVFSFLTFNVAGDDENIFMHLVKKDLADYEANHGKKTPDKAWTTSIERLRMDVSKTAQWDRVLQYGDQKGMFLHFKTSEAENCKLMDNGDLGPERRLYFRELVARFGYHLALNWNFGEENTQSTEQHQAQNAYVKRIDPYNHLRVLHTFPGAKDSVYGPLLGDKSELTGLSLQTSNPAFTQVYGDVKKWVLQSQAAGKPWVVACDEPGDATHALVTDEEDPGHDNARINGLWGTFMAGGCGTEWYFGYKHPHSDLTCEDWRSRDLFWDQCKIALDFLTGNDIPLSKMQPTLTRSGDWALAGDGCVVVFVKQGGKTQLDLPQAKFSVTKLIAKTGETESLGTIDGKPLTTLQASVKQDVVMLLKTKQRDLKYDLGMPEAPEKVNLEGATVFSAIEDFNLGPFDGFVPNYVDKARKAIAINAAQFPGKKSAAEMQYEGNPGEFDIALMTMTETDGESTYELYVNDKKVGQIQNPVAREDYEKVVKVFPNVTLQAGNKIRIVFDAASNKKIAEDDGFAFSRGRWTGIAIAEPGKLKDATPAAKESTPSIPEFAFNYDPTNARKVHQQTDGILVVEAEDYDAVDREVARKWYRTTIDSTPGITPDPDPNHAAGAVGGAYLELLPDTRVTHADRLVNGVSFTNVPGQCSVLYYPVIFTEPGRYYVWARICCTGSEDNGLHVGIDGQWPESGARMQFTGQHGLWQWDSRQRTTKVHTGVLGQIWLDVEEPGLHTIMFSMREDGFELDRFLLTKQPKAMESKNLDKGPDASPLAK</sequence>
<dbReference type="InterPro" id="IPR032260">
    <property type="entry name" value="DUF5060"/>
</dbReference>
<dbReference type="RefSeq" id="WP_146524232.1">
    <property type="nucleotide sequence ID" value="NZ_SJPV01000001.1"/>
</dbReference>
<gene>
    <name evidence="2" type="ORF">Poly41_04130</name>
</gene>
<protein>
    <recommendedName>
        <fullName evidence="1">DUF5060 domain-containing protein</fullName>
    </recommendedName>
</protein>